<keyword evidence="1" id="KW-0732">Signal</keyword>
<gene>
    <name evidence="2" type="ORF">ACFOEK_11570</name>
</gene>
<protein>
    <submittedName>
        <fullName evidence="2">DUF1329 domain-containing protein</fullName>
    </submittedName>
</protein>
<dbReference type="InterPro" id="IPR010752">
    <property type="entry name" value="DUF1329"/>
</dbReference>
<dbReference type="Gene3D" id="2.50.20.10">
    <property type="entry name" value="Lipoprotein localisation LolA/LolB/LppX"/>
    <property type="match status" value="1"/>
</dbReference>
<dbReference type="EMBL" id="JBHRSZ010000004">
    <property type="protein sequence ID" value="MFC3151666.1"/>
    <property type="molecule type" value="Genomic_DNA"/>
</dbReference>
<reference evidence="3" key="1">
    <citation type="journal article" date="2019" name="Int. J. Syst. Evol. Microbiol.">
        <title>The Global Catalogue of Microorganisms (GCM) 10K type strain sequencing project: providing services to taxonomists for standard genome sequencing and annotation.</title>
        <authorList>
            <consortium name="The Broad Institute Genomics Platform"/>
            <consortium name="The Broad Institute Genome Sequencing Center for Infectious Disease"/>
            <person name="Wu L."/>
            <person name="Ma J."/>
        </authorList>
    </citation>
    <scope>NUCLEOTIDE SEQUENCE [LARGE SCALE GENOMIC DNA]</scope>
    <source>
        <strain evidence="3">KCTC 52438</strain>
    </source>
</reference>
<dbReference type="CDD" id="cd16329">
    <property type="entry name" value="LolA_like"/>
    <property type="match status" value="1"/>
</dbReference>
<evidence type="ECO:0000313" key="3">
    <source>
        <dbReference type="Proteomes" id="UP001595476"/>
    </source>
</evidence>
<keyword evidence="3" id="KW-1185">Reference proteome</keyword>
<dbReference type="Pfam" id="PF07044">
    <property type="entry name" value="DUF1329"/>
    <property type="match status" value="1"/>
</dbReference>
<evidence type="ECO:0000313" key="2">
    <source>
        <dbReference type="EMBL" id="MFC3151666.1"/>
    </source>
</evidence>
<comment type="caution">
    <text evidence="2">The sequence shown here is derived from an EMBL/GenBank/DDBJ whole genome shotgun (WGS) entry which is preliminary data.</text>
</comment>
<dbReference type="Proteomes" id="UP001595476">
    <property type="component" value="Unassembled WGS sequence"/>
</dbReference>
<feature type="chain" id="PRO_5047027699" evidence="1">
    <location>
        <begin position="26"/>
        <end position="440"/>
    </location>
</feature>
<accession>A0ABV7HG15</accession>
<proteinExistence type="predicted"/>
<feature type="signal peptide" evidence="1">
    <location>
        <begin position="1"/>
        <end position="25"/>
    </location>
</feature>
<sequence length="440" mass="50104">MKLQKSAIIALKITSFSLAVSLAHANDPGLLGTTLTPIGAEKSGNAEGTIPEWSGGLPQKDRVNGKYPNPFKDDNILFAIDAKNLDQHASQLSEGMAAMLKRYPTLKLNVYPTNRSASYSQLVYERAKANATTTKLVDEGNGIEDYQTTVPFPFPKSGVELVWNHVTRYRGQSMKREVAQFSPLSNGTYNPIIMEDDMMFVDDPSTNSLFFYKQTILSPARLAGNVLLIQETINQVLEPRRAWLYNAGQRRVRRAPQVVYDSPGNGSDGQRTTDNYDMFNGSPDQYEWTLKGKKEMYIPYNAYKLNEDGAKYAQLIQAGHLNPDYLRYELHRVYEVEATLKSGKRNIYSKRTLYFDEDTYQIAYADMYDSQGNLWRVGEGHTMNFYDHQINWYAVEAIYDLSNGRYYAFGLFSENEGYEFNIKTSEKEYTPNAIRRSGVR</sequence>
<organism evidence="2 3">
    <name type="scientific">Litoribrevibacter euphylliae</name>
    <dbReference type="NCBI Taxonomy" id="1834034"/>
    <lineage>
        <taxon>Bacteria</taxon>
        <taxon>Pseudomonadati</taxon>
        <taxon>Pseudomonadota</taxon>
        <taxon>Gammaproteobacteria</taxon>
        <taxon>Oceanospirillales</taxon>
        <taxon>Oceanospirillaceae</taxon>
        <taxon>Litoribrevibacter</taxon>
    </lineage>
</organism>
<dbReference type="RefSeq" id="WP_386720859.1">
    <property type="nucleotide sequence ID" value="NZ_JBHRSZ010000004.1"/>
</dbReference>
<name>A0ABV7HG15_9GAMM</name>
<evidence type="ECO:0000256" key="1">
    <source>
        <dbReference type="SAM" id="SignalP"/>
    </source>
</evidence>